<proteinExistence type="inferred from homology"/>
<evidence type="ECO:0000256" key="1">
    <source>
        <dbReference type="ARBA" id="ARBA00006484"/>
    </source>
</evidence>
<dbReference type="PROSITE" id="PS00061">
    <property type="entry name" value="ADH_SHORT"/>
    <property type="match status" value="1"/>
</dbReference>
<dbReference type="AlphaFoldDB" id="A0A4R6SAG5"/>
<evidence type="ECO:0000256" key="3">
    <source>
        <dbReference type="RuleBase" id="RU000363"/>
    </source>
</evidence>
<dbReference type="PRINTS" id="PR00081">
    <property type="entry name" value="GDHRDH"/>
</dbReference>
<keyword evidence="2" id="KW-0560">Oxidoreductase</keyword>
<protein>
    <submittedName>
        <fullName evidence="4">Short-subunit dehydrogenase</fullName>
    </submittedName>
</protein>
<dbReference type="OrthoDB" id="3743899at2"/>
<reference evidence="4 5" key="1">
    <citation type="submission" date="2019-03" db="EMBL/GenBank/DDBJ databases">
        <title>Genomic Encyclopedia of Type Strains, Phase IV (KMG-IV): sequencing the most valuable type-strain genomes for metagenomic binning, comparative biology and taxonomic classification.</title>
        <authorList>
            <person name="Goeker M."/>
        </authorList>
    </citation>
    <scope>NUCLEOTIDE SEQUENCE [LARGE SCALE GENOMIC DNA]</scope>
    <source>
        <strain evidence="4 5">DSM 45361</strain>
    </source>
</reference>
<evidence type="ECO:0000313" key="5">
    <source>
        <dbReference type="Proteomes" id="UP000295444"/>
    </source>
</evidence>
<sequence length="289" mass="30741">MRTDMAGRRVLITGAARGIGAALARRLHERGARLALVGLEPDELAKVAIDCGDAPWRECDVSDAAALSAAVDELAQQLGGLDVVVANAGIARQWSLLHGDPAILATTLRVNTMGVCHTIQAATRHVNHPGGYLLVVSSLAAAVHLPLLGAYSASKAAAEALGDTARIELRPSGARVGVAYFAELDTDMTARGFDTDASRAFFGPSGVRGGVTPLSVAIDKVESGIARRATRICVPRWVRPVLWARIPAQFAIGLRSRGRKLHEMLKIARTEEVPFTTEQPEQPERPARD</sequence>
<evidence type="ECO:0000256" key="2">
    <source>
        <dbReference type="ARBA" id="ARBA00023002"/>
    </source>
</evidence>
<dbReference type="EMBL" id="SNXZ01000004">
    <property type="protein sequence ID" value="TDP96524.1"/>
    <property type="molecule type" value="Genomic_DNA"/>
</dbReference>
<dbReference type="RefSeq" id="WP_133851865.1">
    <property type="nucleotide sequence ID" value="NZ_SNXZ01000004.1"/>
</dbReference>
<dbReference type="InterPro" id="IPR002347">
    <property type="entry name" value="SDR_fam"/>
</dbReference>
<accession>A0A4R6SAG5</accession>
<keyword evidence="5" id="KW-1185">Reference proteome</keyword>
<dbReference type="InterPro" id="IPR036291">
    <property type="entry name" value="NAD(P)-bd_dom_sf"/>
</dbReference>
<dbReference type="CDD" id="cd05233">
    <property type="entry name" value="SDR_c"/>
    <property type="match status" value="1"/>
</dbReference>
<dbReference type="Pfam" id="PF00106">
    <property type="entry name" value="adh_short"/>
    <property type="match status" value="1"/>
</dbReference>
<dbReference type="PANTHER" id="PTHR44196:SF1">
    <property type="entry name" value="DEHYDROGENASE_REDUCTASE SDR FAMILY MEMBER 7B"/>
    <property type="match status" value="1"/>
</dbReference>
<dbReference type="InterPro" id="IPR020904">
    <property type="entry name" value="Sc_DH/Rdtase_CS"/>
</dbReference>
<dbReference type="PANTHER" id="PTHR44196">
    <property type="entry name" value="DEHYDROGENASE/REDUCTASE SDR FAMILY MEMBER 7B"/>
    <property type="match status" value="1"/>
</dbReference>
<dbReference type="SUPFAM" id="SSF51735">
    <property type="entry name" value="NAD(P)-binding Rossmann-fold domains"/>
    <property type="match status" value="1"/>
</dbReference>
<dbReference type="Proteomes" id="UP000295444">
    <property type="component" value="Unassembled WGS sequence"/>
</dbReference>
<dbReference type="Gene3D" id="3.40.50.720">
    <property type="entry name" value="NAD(P)-binding Rossmann-like Domain"/>
    <property type="match status" value="1"/>
</dbReference>
<gene>
    <name evidence="4" type="ORF">EV186_104512</name>
</gene>
<comment type="similarity">
    <text evidence="1 3">Belongs to the short-chain dehydrogenases/reductases (SDR) family.</text>
</comment>
<dbReference type="GO" id="GO:0016491">
    <property type="term" value="F:oxidoreductase activity"/>
    <property type="evidence" value="ECO:0007669"/>
    <property type="project" value="UniProtKB-KW"/>
</dbReference>
<name>A0A4R6SAG5_LABRH</name>
<organism evidence="4 5">
    <name type="scientific">Labedaea rhizosphaerae</name>
    <dbReference type="NCBI Taxonomy" id="598644"/>
    <lineage>
        <taxon>Bacteria</taxon>
        <taxon>Bacillati</taxon>
        <taxon>Actinomycetota</taxon>
        <taxon>Actinomycetes</taxon>
        <taxon>Pseudonocardiales</taxon>
        <taxon>Pseudonocardiaceae</taxon>
        <taxon>Labedaea</taxon>
    </lineage>
</organism>
<comment type="caution">
    <text evidence="4">The sequence shown here is derived from an EMBL/GenBank/DDBJ whole genome shotgun (WGS) entry which is preliminary data.</text>
</comment>
<evidence type="ECO:0000313" key="4">
    <source>
        <dbReference type="EMBL" id="TDP96524.1"/>
    </source>
</evidence>
<dbReference type="PRINTS" id="PR00080">
    <property type="entry name" value="SDRFAMILY"/>
</dbReference>
<dbReference type="GO" id="GO:0016020">
    <property type="term" value="C:membrane"/>
    <property type="evidence" value="ECO:0007669"/>
    <property type="project" value="TreeGrafter"/>
</dbReference>